<dbReference type="PRINTS" id="PR00081">
    <property type="entry name" value="GDHRDH"/>
</dbReference>
<sequence>MFAVRLFDVISFLASLYIAMARTLVLISGGNQGLGYEAAKSLLSQSDNYHIIIGGRVLAKATAAAESLRSVHGGASLSAIQLDITDNTSVDAAAAQVDSQYGRLDILVNNAAIYLINREPVRDALRDSLATNVTGTASLTEAMLPLLQKSQSPRIVFVSTSMGSLNLNTDPSFPSYGDYAMEYRVTKAALNMLLVLYSNKLKNIKVIGVDPGFCATNVIGDPEQLRKMGAMEPEVGAQFIASVVKGDNDEHAGRLVGMTGIIPW</sequence>
<dbReference type="PANTHER" id="PTHR43544">
    <property type="entry name" value="SHORT-CHAIN DEHYDROGENASE/REDUCTASE"/>
    <property type="match status" value="1"/>
</dbReference>
<keyword evidence="3" id="KW-1185">Reference proteome</keyword>
<dbReference type="EMBL" id="CVMT01000003">
    <property type="protein sequence ID" value="CRG87604.1"/>
    <property type="molecule type" value="Genomic_DNA"/>
</dbReference>
<gene>
    <name evidence="2" type="ORF">PISL3812_04623</name>
</gene>
<accession>A0A0U1LW13</accession>
<organism evidence="2 3">
    <name type="scientific">Talaromyces islandicus</name>
    <name type="common">Penicillium islandicum</name>
    <dbReference type="NCBI Taxonomy" id="28573"/>
    <lineage>
        <taxon>Eukaryota</taxon>
        <taxon>Fungi</taxon>
        <taxon>Dikarya</taxon>
        <taxon>Ascomycota</taxon>
        <taxon>Pezizomycotina</taxon>
        <taxon>Eurotiomycetes</taxon>
        <taxon>Eurotiomycetidae</taxon>
        <taxon>Eurotiales</taxon>
        <taxon>Trichocomaceae</taxon>
        <taxon>Talaromyces</taxon>
        <taxon>Talaromyces sect. Islandici</taxon>
    </lineage>
</organism>
<dbReference type="GO" id="GO:0016491">
    <property type="term" value="F:oxidoreductase activity"/>
    <property type="evidence" value="ECO:0007669"/>
    <property type="project" value="TreeGrafter"/>
</dbReference>
<evidence type="ECO:0000313" key="3">
    <source>
        <dbReference type="Proteomes" id="UP000054383"/>
    </source>
</evidence>
<protein>
    <submittedName>
        <fullName evidence="2">Uncharacterized protein</fullName>
    </submittedName>
</protein>
<dbReference type="Proteomes" id="UP000054383">
    <property type="component" value="Unassembled WGS sequence"/>
</dbReference>
<evidence type="ECO:0000313" key="2">
    <source>
        <dbReference type="EMBL" id="CRG87604.1"/>
    </source>
</evidence>
<dbReference type="GO" id="GO:0019748">
    <property type="term" value="P:secondary metabolic process"/>
    <property type="evidence" value="ECO:0007669"/>
    <property type="project" value="TreeGrafter"/>
</dbReference>
<dbReference type="Gene3D" id="3.40.50.720">
    <property type="entry name" value="NAD(P)-binding Rossmann-like Domain"/>
    <property type="match status" value="1"/>
</dbReference>
<evidence type="ECO:0000256" key="1">
    <source>
        <dbReference type="ARBA" id="ARBA00006484"/>
    </source>
</evidence>
<dbReference type="InterPro" id="IPR002347">
    <property type="entry name" value="SDR_fam"/>
</dbReference>
<dbReference type="OrthoDB" id="191139at2759"/>
<name>A0A0U1LW13_TALIS</name>
<reference evidence="2 3" key="1">
    <citation type="submission" date="2015-04" db="EMBL/GenBank/DDBJ databases">
        <authorList>
            <person name="Syromyatnikov M.Y."/>
            <person name="Popov V.N."/>
        </authorList>
    </citation>
    <scope>NUCLEOTIDE SEQUENCE [LARGE SCALE GENOMIC DNA]</scope>
    <source>
        <strain evidence="2">WF-38-12</strain>
    </source>
</reference>
<dbReference type="Pfam" id="PF00106">
    <property type="entry name" value="adh_short"/>
    <property type="match status" value="1"/>
</dbReference>
<proteinExistence type="inferred from homology"/>
<dbReference type="InterPro" id="IPR051468">
    <property type="entry name" value="Fungal_SecMetab_SDRs"/>
</dbReference>
<dbReference type="InterPro" id="IPR036291">
    <property type="entry name" value="NAD(P)-bd_dom_sf"/>
</dbReference>
<dbReference type="GO" id="GO:0005737">
    <property type="term" value="C:cytoplasm"/>
    <property type="evidence" value="ECO:0007669"/>
    <property type="project" value="TreeGrafter"/>
</dbReference>
<dbReference type="PANTHER" id="PTHR43544:SF32">
    <property type="entry name" value="CHAIN DEHYDROGENASE, PUTATIVE (AFU_ORTHOLOGUE AFUA_5G01530)-RELATED"/>
    <property type="match status" value="1"/>
</dbReference>
<dbReference type="OMA" id="MGATEPE"/>
<comment type="similarity">
    <text evidence="1">Belongs to the short-chain dehydrogenases/reductases (SDR) family.</text>
</comment>
<dbReference type="SUPFAM" id="SSF51735">
    <property type="entry name" value="NAD(P)-binding Rossmann-fold domains"/>
    <property type="match status" value="1"/>
</dbReference>
<dbReference type="AlphaFoldDB" id="A0A0U1LW13"/>